<dbReference type="GO" id="GO:0061579">
    <property type="term" value="F:N-acyl homoserine lactone synthase activity"/>
    <property type="evidence" value="ECO:0007669"/>
    <property type="project" value="UniProtKB-UniRule"/>
</dbReference>
<keyword evidence="6 8" id="KW-0071">Autoinducer synthesis</keyword>
<keyword evidence="4 9" id="KW-0808">Transferase</keyword>
<proteinExistence type="inferred from homology"/>
<dbReference type="SUPFAM" id="SSF55729">
    <property type="entry name" value="Acyl-CoA N-acyltransferases (Nat)"/>
    <property type="match status" value="1"/>
</dbReference>
<evidence type="ECO:0000256" key="6">
    <source>
        <dbReference type="ARBA" id="ARBA00022929"/>
    </source>
</evidence>
<dbReference type="InterPro" id="IPR001690">
    <property type="entry name" value="Autoind_synthase"/>
</dbReference>
<protein>
    <recommendedName>
        <fullName evidence="2 9">Acyl-homoserine-lactone synthase</fullName>
        <ecNumber evidence="1 9">2.3.1.184</ecNumber>
    </recommendedName>
    <alternativeName>
        <fullName evidence="9">Autoinducer synthesis protein</fullName>
    </alternativeName>
</protein>
<keyword evidence="3 8" id="KW-0673">Quorum sensing</keyword>
<evidence type="ECO:0000256" key="7">
    <source>
        <dbReference type="ARBA" id="ARBA00048576"/>
    </source>
</evidence>
<evidence type="ECO:0000313" key="10">
    <source>
        <dbReference type="EMBL" id="MDH0569527.1"/>
    </source>
</evidence>
<name>A0AB35L4D6_ECTOL</name>
<dbReference type="PANTHER" id="PTHR39322:SF1">
    <property type="entry name" value="ISOVALERYL-HOMOSERINE LACTONE SYNTHASE"/>
    <property type="match status" value="1"/>
</dbReference>
<evidence type="ECO:0000256" key="4">
    <source>
        <dbReference type="ARBA" id="ARBA00022679"/>
    </source>
</evidence>
<gene>
    <name evidence="10" type="ORF">N7671_20540</name>
</gene>
<dbReference type="Pfam" id="PF00765">
    <property type="entry name" value="Autoind_synth"/>
    <property type="match status" value="1"/>
</dbReference>
<feature type="non-terminal residue" evidence="10">
    <location>
        <position position="1"/>
    </location>
</feature>
<dbReference type="EMBL" id="JAOEET010000093">
    <property type="protein sequence ID" value="MDH0569527.1"/>
    <property type="molecule type" value="Genomic_DNA"/>
</dbReference>
<evidence type="ECO:0000313" key="11">
    <source>
        <dbReference type="Proteomes" id="UP001159292"/>
    </source>
</evidence>
<accession>A0AB35L4D6</accession>
<evidence type="ECO:0000256" key="5">
    <source>
        <dbReference type="ARBA" id="ARBA00022691"/>
    </source>
</evidence>
<evidence type="ECO:0000256" key="3">
    <source>
        <dbReference type="ARBA" id="ARBA00022654"/>
    </source>
</evidence>
<evidence type="ECO:0000256" key="2">
    <source>
        <dbReference type="ARBA" id="ARBA00018768"/>
    </source>
</evidence>
<dbReference type="GO" id="GO:0007165">
    <property type="term" value="P:signal transduction"/>
    <property type="evidence" value="ECO:0007669"/>
    <property type="project" value="TreeGrafter"/>
</dbReference>
<evidence type="ECO:0000256" key="9">
    <source>
        <dbReference type="RuleBase" id="RU361135"/>
    </source>
</evidence>
<dbReference type="AlphaFoldDB" id="A0AB35L4D6"/>
<dbReference type="RefSeq" id="WP_280087501.1">
    <property type="nucleotide sequence ID" value="NZ_JAOEET010000093.1"/>
</dbReference>
<sequence>WDVTLLSGMEIDGYDALNPFYLLIDDPSDSKSIMGCWRILPTTGPYMLKDTFPELCEEQIPEAEDVWELSRFAVQAKERTSMQFSDTARHAIREIVAFGVNQKLHSYVTVTTVGVERMLRKLGIRTDRLGRPQQIGVENAVALRISLGEETCAALELK</sequence>
<comment type="caution">
    <text evidence="10">The sequence shown here is derived from an EMBL/GenBank/DDBJ whole genome shotgun (WGS) entry which is preliminary data.</text>
</comment>
<dbReference type="PRINTS" id="PR01549">
    <property type="entry name" value="AUTOINDCRSYN"/>
</dbReference>
<dbReference type="EC" id="2.3.1.184" evidence="1 9"/>
<evidence type="ECO:0000256" key="8">
    <source>
        <dbReference type="PROSITE-ProRule" id="PRU00533"/>
    </source>
</evidence>
<keyword evidence="5 9" id="KW-0949">S-adenosyl-L-methionine</keyword>
<dbReference type="Gene3D" id="3.40.630.30">
    <property type="match status" value="1"/>
</dbReference>
<evidence type="ECO:0000256" key="1">
    <source>
        <dbReference type="ARBA" id="ARBA00012340"/>
    </source>
</evidence>
<dbReference type="PANTHER" id="PTHR39322">
    <property type="entry name" value="ACYL-HOMOSERINE-LACTONE SYNTHASE"/>
    <property type="match status" value="1"/>
</dbReference>
<dbReference type="GO" id="GO:0009372">
    <property type="term" value="P:quorum sensing"/>
    <property type="evidence" value="ECO:0007669"/>
    <property type="project" value="UniProtKB-UniRule"/>
</dbReference>
<comment type="catalytic activity">
    <reaction evidence="7 9">
        <text>a fatty acyl-[ACP] + S-adenosyl-L-methionine = an N-acyl-L-homoserine lactone + S-methyl-5'-thioadenosine + holo-[ACP] + H(+)</text>
        <dbReference type="Rhea" id="RHEA:10096"/>
        <dbReference type="Rhea" id="RHEA-COMP:9685"/>
        <dbReference type="Rhea" id="RHEA-COMP:14125"/>
        <dbReference type="ChEBI" id="CHEBI:15378"/>
        <dbReference type="ChEBI" id="CHEBI:17509"/>
        <dbReference type="ChEBI" id="CHEBI:55474"/>
        <dbReference type="ChEBI" id="CHEBI:59789"/>
        <dbReference type="ChEBI" id="CHEBI:64479"/>
        <dbReference type="ChEBI" id="CHEBI:138651"/>
        <dbReference type="EC" id="2.3.1.184"/>
    </reaction>
</comment>
<dbReference type="InterPro" id="IPR016181">
    <property type="entry name" value="Acyl_CoA_acyltransferase"/>
</dbReference>
<reference evidence="10" key="1">
    <citation type="submission" date="2022-09" db="EMBL/GenBank/DDBJ databases">
        <title>Intensive care unit water sources are persistently colonized with multi-drug resistant bacteria and are the site of extensive horizontal gene transfer of antibiotic resistance genes.</title>
        <authorList>
            <person name="Diorio-Toth L."/>
        </authorList>
    </citation>
    <scope>NUCLEOTIDE SEQUENCE</scope>
    <source>
        <strain evidence="10">GD04000</strain>
    </source>
</reference>
<dbReference type="Proteomes" id="UP001159292">
    <property type="component" value="Unassembled WGS sequence"/>
</dbReference>
<comment type="similarity">
    <text evidence="8 9">Belongs to the autoinducer synthase family.</text>
</comment>
<dbReference type="PROSITE" id="PS51187">
    <property type="entry name" value="AUTOINDUCER_SYNTH_2"/>
    <property type="match status" value="1"/>
</dbReference>
<organism evidence="10 11">
    <name type="scientific">Ectopseudomonas oleovorans</name>
    <name type="common">Pseudomonas oleovorans</name>
    <dbReference type="NCBI Taxonomy" id="301"/>
    <lineage>
        <taxon>Bacteria</taxon>
        <taxon>Pseudomonadati</taxon>
        <taxon>Pseudomonadota</taxon>
        <taxon>Gammaproteobacteria</taxon>
        <taxon>Pseudomonadales</taxon>
        <taxon>Pseudomonadaceae</taxon>
        <taxon>Ectopseudomonas</taxon>
    </lineage>
</organism>